<accession>A0AAD7FLJ3</accession>
<dbReference type="Proteomes" id="UP001221142">
    <property type="component" value="Unassembled WGS sequence"/>
</dbReference>
<evidence type="ECO:0000313" key="2">
    <source>
        <dbReference type="Proteomes" id="UP001221142"/>
    </source>
</evidence>
<comment type="caution">
    <text evidence="1">The sequence shown here is derived from an EMBL/GenBank/DDBJ whole genome shotgun (WGS) entry which is preliminary data.</text>
</comment>
<evidence type="ECO:0000313" key="1">
    <source>
        <dbReference type="EMBL" id="KAJ7626993.1"/>
    </source>
</evidence>
<name>A0AAD7FLJ3_9AGAR</name>
<organism evidence="1 2">
    <name type="scientific">Roridomyces roridus</name>
    <dbReference type="NCBI Taxonomy" id="1738132"/>
    <lineage>
        <taxon>Eukaryota</taxon>
        <taxon>Fungi</taxon>
        <taxon>Dikarya</taxon>
        <taxon>Basidiomycota</taxon>
        <taxon>Agaricomycotina</taxon>
        <taxon>Agaricomycetes</taxon>
        <taxon>Agaricomycetidae</taxon>
        <taxon>Agaricales</taxon>
        <taxon>Marasmiineae</taxon>
        <taxon>Mycenaceae</taxon>
        <taxon>Roridomyces</taxon>
    </lineage>
</organism>
<protein>
    <submittedName>
        <fullName evidence="1">Uncharacterized protein</fullName>
    </submittedName>
</protein>
<gene>
    <name evidence="1" type="ORF">FB45DRAFT_920460</name>
</gene>
<keyword evidence="2" id="KW-1185">Reference proteome</keyword>
<dbReference type="AlphaFoldDB" id="A0AAD7FLJ3"/>
<sequence length="161" mass="18406">MLSFPVDPLALCRAVIHLLAGLARLEVVLGIDKSALPISALANQFHVGTRCELLLRPPPFREGKKRLKCCSNDGILEVPFEVRNRVHSLQEREDRLEDRTVDQIGRNRIVHDSHGLVNDPLLQPRDRWNTLEKRVEEPRLDCVQNREVVVAFERVGEEHNA</sequence>
<reference evidence="1" key="1">
    <citation type="submission" date="2023-03" db="EMBL/GenBank/DDBJ databases">
        <title>Massive genome expansion in bonnet fungi (Mycena s.s.) driven by repeated elements and novel gene families across ecological guilds.</title>
        <authorList>
            <consortium name="Lawrence Berkeley National Laboratory"/>
            <person name="Harder C.B."/>
            <person name="Miyauchi S."/>
            <person name="Viragh M."/>
            <person name="Kuo A."/>
            <person name="Thoen E."/>
            <person name="Andreopoulos B."/>
            <person name="Lu D."/>
            <person name="Skrede I."/>
            <person name="Drula E."/>
            <person name="Henrissat B."/>
            <person name="Morin E."/>
            <person name="Kohler A."/>
            <person name="Barry K."/>
            <person name="LaButti K."/>
            <person name="Morin E."/>
            <person name="Salamov A."/>
            <person name="Lipzen A."/>
            <person name="Mereny Z."/>
            <person name="Hegedus B."/>
            <person name="Baldrian P."/>
            <person name="Stursova M."/>
            <person name="Weitz H."/>
            <person name="Taylor A."/>
            <person name="Grigoriev I.V."/>
            <person name="Nagy L.G."/>
            <person name="Martin F."/>
            <person name="Kauserud H."/>
        </authorList>
    </citation>
    <scope>NUCLEOTIDE SEQUENCE</scope>
    <source>
        <strain evidence="1">9284</strain>
    </source>
</reference>
<proteinExistence type="predicted"/>
<dbReference type="EMBL" id="JARKIF010000011">
    <property type="protein sequence ID" value="KAJ7626993.1"/>
    <property type="molecule type" value="Genomic_DNA"/>
</dbReference>